<organism evidence="2 3">
    <name type="scientific">Sphaeroforma arctica JP610</name>
    <dbReference type="NCBI Taxonomy" id="667725"/>
    <lineage>
        <taxon>Eukaryota</taxon>
        <taxon>Ichthyosporea</taxon>
        <taxon>Ichthyophonida</taxon>
        <taxon>Sphaeroforma</taxon>
    </lineage>
</organism>
<dbReference type="GeneID" id="25906527"/>
<accession>A0A0L0FYH3</accession>
<dbReference type="Proteomes" id="UP000054560">
    <property type="component" value="Unassembled WGS sequence"/>
</dbReference>
<evidence type="ECO:0000313" key="3">
    <source>
        <dbReference type="Proteomes" id="UP000054560"/>
    </source>
</evidence>
<keyword evidence="3" id="KW-1185">Reference proteome</keyword>
<feature type="compositionally biased region" description="Basic and acidic residues" evidence="1">
    <location>
        <begin position="1"/>
        <end position="11"/>
    </location>
</feature>
<reference evidence="2 3" key="1">
    <citation type="submission" date="2011-02" db="EMBL/GenBank/DDBJ databases">
        <title>The Genome Sequence of Sphaeroforma arctica JP610.</title>
        <authorList>
            <consortium name="The Broad Institute Genome Sequencing Platform"/>
            <person name="Russ C."/>
            <person name="Cuomo C."/>
            <person name="Young S.K."/>
            <person name="Zeng Q."/>
            <person name="Gargeya S."/>
            <person name="Alvarado L."/>
            <person name="Berlin A."/>
            <person name="Chapman S.B."/>
            <person name="Chen Z."/>
            <person name="Freedman E."/>
            <person name="Gellesch M."/>
            <person name="Goldberg J."/>
            <person name="Griggs A."/>
            <person name="Gujja S."/>
            <person name="Heilman E."/>
            <person name="Heiman D."/>
            <person name="Howarth C."/>
            <person name="Mehta T."/>
            <person name="Neiman D."/>
            <person name="Pearson M."/>
            <person name="Roberts A."/>
            <person name="Saif S."/>
            <person name="Shea T."/>
            <person name="Shenoy N."/>
            <person name="Sisk P."/>
            <person name="Stolte C."/>
            <person name="Sykes S."/>
            <person name="White J."/>
            <person name="Yandava C."/>
            <person name="Burger G."/>
            <person name="Gray M.W."/>
            <person name="Holland P.W.H."/>
            <person name="King N."/>
            <person name="Lang F.B.F."/>
            <person name="Roger A.J."/>
            <person name="Ruiz-Trillo I."/>
            <person name="Haas B."/>
            <person name="Nusbaum C."/>
            <person name="Birren B."/>
        </authorList>
    </citation>
    <scope>NUCLEOTIDE SEQUENCE [LARGE SCALE GENOMIC DNA]</scope>
    <source>
        <strain evidence="2 3">JP610</strain>
    </source>
</reference>
<evidence type="ECO:0000313" key="2">
    <source>
        <dbReference type="EMBL" id="KNC81669.1"/>
    </source>
</evidence>
<feature type="compositionally biased region" description="Polar residues" evidence="1">
    <location>
        <begin position="119"/>
        <end position="172"/>
    </location>
</feature>
<evidence type="ECO:0000256" key="1">
    <source>
        <dbReference type="SAM" id="MobiDB-lite"/>
    </source>
</evidence>
<gene>
    <name evidence="2" type="ORF">SARC_06023</name>
</gene>
<dbReference type="RefSeq" id="XP_014155571.1">
    <property type="nucleotide sequence ID" value="XM_014300096.1"/>
</dbReference>
<feature type="region of interest" description="Disordered" evidence="1">
    <location>
        <begin position="111"/>
        <end position="172"/>
    </location>
</feature>
<protein>
    <submittedName>
        <fullName evidence="2">Uncharacterized protein</fullName>
    </submittedName>
</protein>
<proteinExistence type="predicted"/>
<sequence>MPSSKSDENSLTKEPISTASCQRARSFNKCASVGEPLARRSLRRAKAAGTKSAPNLQFSGQLQELQRNAIAGLIVSKTQGVVRYPGIKRAIVSAPTSFDFVRDSAVLSERDSSGLDHGISTNSNHISLQEIPNTTGVVTNGQSDDATPSQSSLASNSTGQCNSSGSHTTVSGPNFGYGAQGAYTLCTAEAKNDLECGQYNGFSDEDLYDEEDDHVCGDDPEGCDCSLDLEDALVTIMTENCSLPES</sequence>
<dbReference type="AlphaFoldDB" id="A0A0L0FYH3"/>
<dbReference type="EMBL" id="KQ242009">
    <property type="protein sequence ID" value="KNC81669.1"/>
    <property type="molecule type" value="Genomic_DNA"/>
</dbReference>
<name>A0A0L0FYH3_9EUKA</name>
<feature type="region of interest" description="Disordered" evidence="1">
    <location>
        <begin position="1"/>
        <end position="20"/>
    </location>
</feature>